<dbReference type="EMBL" id="UZAM01007637">
    <property type="protein sequence ID" value="VDP00466.1"/>
    <property type="molecule type" value="Genomic_DNA"/>
</dbReference>
<evidence type="ECO:0000313" key="1">
    <source>
        <dbReference type="EMBL" id="VDP00466.1"/>
    </source>
</evidence>
<evidence type="ECO:0000313" key="3">
    <source>
        <dbReference type="WBParaSite" id="SBAD_0000338801-mRNA-1"/>
    </source>
</evidence>
<evidence type="ECO:0000313" key="2">
    <source>
        <dbReference type="Proteomes" id="UP000270296"/>
    </source>
</evidence>
<name>A0A183IHY9_9BILA</name>
<sequence>MFINNDNQGGIFGDARCGQTKKQEAGVSKATGQDSQLCFTSAATAAVIVPFLRSYLAEVLTKKYPDTDRAPLS</sequence>
<proteinExistence type="predicted"/>
<protein>
    <submittedName>
        <fullName evidence="1 3">Uncharacterized protein</fullName>
    </submittedName>
</protein>
<organism evidence="3">
    <name type="scientific">Soboliphyme baturini</name>
    <dbReference type="NCBI Taxonomy" id="241478"/>
    <lineage>
        <taxon>Eukaryota</taxon>
        <taxon>Metazoa</taxon>
        <taxon>Ecdysozoa</taxon>
        <taxon>Nematoda</taxon>
        <taxon>Enoplea</taxon>
        <taxon>Dorylaimia</taxon>
        <taxon>Dioctophymatida</taxon>
        <taxon>Dioctophymatoidea</taxon>
        <taxon>Soboliphymatidae</taxon>
        <taxon>Soboliphyme</taxon>
    </lineage>
</organism>
<keyword evidence="2" id="KW-1185">Reference proteome</keyword>
<dbReference type="Proteomes" id="UP000270296">
    <property type="component" value="Unassembled WGS sequence"/>
</dbReference>
<dbReference type="AlphaFoldDB" id="A0A183IHY9"/>
<gene>
    <name evidence="1" type="ORF">SBAD_LOCUS3234</name>
</gene>
<reference evidence="1 2" key="2">
    <citation type="submission" date="2018-11" db="EMBL/GenBank/DDBJ databases">
        <authorList>
            <consortium name="Pathogen Informatics"/>
        </authorList>
    </citation>
    <scope>NUCLEOTIDE SEQUENCE [LARGE SCALE GENOMIC DNA]</scope>
</reference>
<dbReference type="WBParaSite" id="SBAD_0000338801-mRNA-1">
    <property type="protein sequence ID" value="SBAD_0000338801-mRNA-1"/>
    <property type="gene ID" value="SBAD_0000338801"/>
</dbReference>
<accession>A0A183IHY9</accession>
<reference evidence="3" key="1">
    <citation type="submission" date="2016-06" db="UniProtKB">
        <authorList>
            <consortium name="WormBaseParasite"/>
        </authorList>
    </citation>
    <scope>IDENTIFICATION</scope>
</reference>